<dbReference type="EMBL" id="JAJJPB010000004">
    <property type="protein sequence ID" value="MCC9294255.1"/>
    <property type="molecule type" value="Genomic_DNA"/>
</dbReference>
<feature type="domain" description="Dinitrogenase iron-molybdenum cofactor biosynthesis" evidence="1">
    <location>
        <begin position="9"/>
        <end position="96"/>
    </location>
</feature>
<dbReference type="InterPro" id="IPR003731">
    <property type="entry name" value="Di-Nase_FeMo-co_biosynth"/>
</dbReference>
<dbReference type="RefSeq" id="WP_229981116.1">
    <property type="nucleotide sequence ID" value="NZ_JAJJPB010000004.1"/>
</dbReference>
<evidence type="ECO:0000259" key="1">
    <source>
        <dbReference type="Pfam" id="PF02579"/>
    </source>
</evidence>
<dbReference type="Proteomes" id="UP001165422">
    <property type="component" value="Unassembled WGS sequence"/>
</dbReference>
<comment type="caution">
    <text evidence="2">The sequence shown here is derived from an EMBL/GenBank/DDBJ whole genome shotgun (WGS) entry which is preliminary data.</text>
</comment>
<evidence type="ECO:0000313" key="3">
    <source>
        <dbReference type="Proteomes" id="UP001165422"/>
    </source>
</evidence>
<protein>
    <submittedName>
        <fullName evidence="2">NifB/NifX family molybdenum-iron cluster-binding protein</fullName>
    </submittedName>
</protein>
<gene>
    <name evidence="2" type="ORF">LN736_05135</name>
</gene>
<dbReference type="SUPFAM" id="SSF53146">
    <property type="entry name" value="Nitrogenase accessory factor-like"/>
    <property type="match status" value="1"/>
</dbReference>
<proteinExistence type="predicted"/>
<dbReference type="Gene3D" id="3.30.420.130">
    <property type="entry name" value="Dinitrogenase iron-molybdenum cofactor biosynthesis domain"/>
    <property type="match status" value="1"/>
</dbReference>
<evidence type="ECO:0000313" key="2">
    <source>
        <dbReference type="EMBL" id="MCC9294255.1"/>
    </source>
</evidence>
<dbReference type="CDD" id="cd00851">
    <property type="entry name" value="MTH1175"/>
    <property type="match status" value="1"/>
</dbReference>
<accession>A0ABS8N3D1</accession>
<reference evidence="2" key="1">
    <citation type="submission" date="2021-11" db="EMBL/GenBank/DDBJ databases">
        <authorList>
            <person name="Qingchun L."/>
            <person name="Dong Z."/>
            <person name="Zongwei Q."/>
            <person name="Jia Z."/>
            <person name="Duotao L."/>
        </authorList>
    </citation>
    <scope>NUCLEOTIDE SEQUENCE</scope>
    <source>
        <strain evidence="2">WLY-B-L2</strain>
    </source>
</reference>
<name>A0ABS8N3D1_9CLOT</name>
<dbReference type="PANTHER" id="PTHR42983">
    <property type="entry name" value="DINITROGENASE IRON-MOLYBDENUM COFACTOR PROTEIN-RELATED"/>
    <property type="match status" value="1"/>
</dbReference>
<organism evidence="2 3">
    <name type="scientific">Clostridium aromativorans</name>
    <dbReference type="NCBI Taxonomy" id="2836848"/>
    <lineage>
        <taxon>Bacteria</taxon>
        <taxon>Bacillati</taxon>
        <taxon>Bacillota</taxon>
        <taxon>Clostridia</taxon>
        <taxon>Eubacteriales</taxon>
        <taxon>Clostridiaceae</taxon>
        <taxon>Clostridium</taxon>
    </lineage>
</organism>
<dbReference type="Pfam" id="PF02579">
    <property type="entry name" value="Nitro_FeMo-Co"/>
    <property type="match status" value="1"/>
</dbReference>
<keyword evidence="3" id="KW-1185">Reference proteome</keyword>
<dbReference type="PANTHER" id="PTHR42983:SF1">
    <property type="entry name" value="IRON-MOLYBDENUM PROTEIN"/>
    <property type="match status" value="1"/>
</dbReference>
<dbReference type="InterPro" id="IPR033913">
    <property type="entry name" value="MTH1175_dom"/>
</dbReference>
<sequence length="127" mass="13852">MIISVPYENGQIFQHFGRTEQFKIYKTENNKITDSKIVSTNGNGHGALVNILKSLEVSILICGGIGEGAQNALAEKGIQFFGGVSGSSDNAVKDYLEGNLNFDAHIKCNHHQDNNHSCTNHVHNCSH</sequence>
<dbReference type="InterPro" id="IPR036105">
    <property type="entry name" value="DiNase_FeMo-co_biosyn_sf"/>
</dbReference>